<dbReference type="RefSeq" id="WP_206569221.1">
    <property type="nucleotide sequence ID" value="NZ_JAFKCW010000002.1"/>
</dbReference>
<accession>A0ABS3BPK9</accession>
<dbReference type="Proteomes" id="UP000664698">
    <property type="component" value="Unassembled WGS sequence"/>
</dbReference>
<name>A0ABS3BPK9_9BACT</name>
<keyword evidence="2" id="KW-1185">Reference proteome</keyword>
<organism evidence="1 2">
    <name type="scientific">Algoriphagus aestuariicola</name>
    <dbReference type="NCBI Taxonomy" id="1852016"/>
    <lineage>
        <taxon>Bacteria</taxon>
        <taxon>Pseudomonadati</taxon>
        <taxon>Bacteroidota</taxon>
        <taxon>Cytophagia</taxon>
        <taxon>Cytophagales</taxon>
        <taxon>Cyclobacteriaceae</taxon>
        <taxon>Algoriphagus</taxon>
    </lineage>
</organism>
<evidence type="ECO:0000313" key="2">
    <source>
        <dbReference type="Proteomes" id="UP000664698"/>
    </source>
</evidence>
<gene>
    <name evidence="1" type="ORF">J0A67_10285</name>
</gene>
<comment type="caution">
    <text evidence="1">The sequence shown here is derived from an EMBL/GenBank/DDBJ whole genome shotgun (WGS) entry which is preliminary data.</text>
</comment>
<proteinExistence type="predicted"/>
<protein>
    <submittedName>
        <fullName evidence="1">Uncharacterized protein</fullName>
    </submittedName>
</protein>
<dbReference type="EMBL" id="JAFKCW010000002">
    <property type="protein sequence ID" value="MBN7801252.1"/>
    <property type="molecule type" value="Genomic_DNA"/>
</dbReference>
<reference evidence="1 2" key="1">
    <citation type="submission" date="2021-03" db="EMBL/GenBank/DDBJ databases">
        <title>novel species isolated from a fishpond in China.</title>
        <authorList>
            <person name="Lu H."/>
            <person name="Cai Z."/>
        </authorList>
    </citation>
    <scope>NUCLEOTIDE SEQUENCE [LARGE SCALE GENOMIC DNA]</scope>
    <source>
        <strain evidence="1 2">JCM 31546</strain>
    </source>
</reference>
<evidence type="ECO:0000313" key="1">
    <source>
        <dbReference type="EMBL" id="MBN7801252.1"/>
    </source>
</evidence>
<sequence length="115" mass="13089">MRTATIVKNVNPMPGISLSPLKRDLKLETWIGGPILKIKETGEAGKLPNLRNRLKTNCEKKRLLAKQNQRRNTSEVKSNAEDTPKFIIDYMPICSEEDLEMFALAMASEQRKMTD</sequence>